<dbReference type="Pfam" id="PF04241">
    <property type="entry name" value="DUF423"/>
    <property type="match status" value="1"/>
</dbReference>
<evidence type="ECO:0000256" key="3">
    <source>
        <dbReference type="ARBA" id="ARBA00022692"/>
    </source>
</evidence>
<keyword evidence="5 6" id="KW-0472">Membrane</keyword>
<sequence>MVYFFNIIRIPESDSNLLSRITELLANEKSSNVLIQYGANNQLNSMCEWIPRIGGIYGALALLACAYGTLGLWETNGKYKKIFQMGAHYHLIHSLAINQASNTKHPILVSQLEALLTNLILNNFEKDKNLFLFCLSPFFITYHQTTTLLVIGTTLFSGSCYYVAISGNESASKFAPIGGLTLLLAWISMIL</sequence>
<accession>A0AA85JBB7</accession>
<dbReference type="PANTHER" id="PTHR43461">
    <property type="entry name" value="TRANSMEMBRANE PROTEIN 256"/>
    <property type="match status" value="1"/>
</dbReference>
<comment type="similarity">
    <text evidence="2">Belongs to the TMEM256 family.</text>
</comment>
<evidence type="ECO:0000313" key="8">
    <source>
        <dbReference type="WBParaSite" id="TREG1_20240.2"/>
    </source>
</evidence>
<feature type="transmembrane region" description="Helical" evidence="6">
    <location>
        <begin position="53"/>
        <end position="73"/>
    </location>
</feature>
<evidence type="ECO:0000256" key="2">
    <source>
        <dbReference type="ARBA" id="ARBA00006208"/>
    </source>
</evidence>
<dbReference type="InterPro" id="IPR006696">
    <property type="entry name" value="DUF423"/>
</dbReference>
<reference evidence="7" key="1">
    <citation type="submission" date="2022-06" db="EMBL/GenBank/DDBJ databases">
        <authorList>
            <person name="Berger JAMES D."/>
            <person name="Berger JAMES D."/>
        </authorList>
    </citation>
    <scope>NUCLEOTIDE SEQUENCE [LARGE SCALE GENOMIC DNA]</scope>
</reference>
<evidence type="ECO:0000256" key="4">
    <source>
        <dbReference type="ARBA" id="ARBA00022989"/>
    </source>
</evidence>
<evidence type="ECO:0000256" key="5">
    <source>
        <dbReference type="ARBA" id="ARBA00023136"/>
    </source>
</evidence>
<proteinExistence type="inferred from homology"/>
<dbReference type="PANTHER" id="PTHR43461:SF1">
    <property type="entry name" value="TRANSMEMBRANE PROTEIN 256"/>
    <property type="match status" value="1"/>
</dbReference>
<reference evidence="8" key="2">
    <citation type="submission" date="2023-11" db="UniProtKB">
        <authorList>
            <consortium name="WormBaseParasite"/>
        </authorList>
    </citation>
    <scope>IDENTIFICATION</scope>
</reference>
<keyword evidence="3 6" id="KW-0812">Transmembrane</keyword>
<keyword evidence="4 6" id="KW-1133">Transmembrane helix</keyword>
<dbReference type="WBParaSite" id="TREG1_20240.2">
    <property type="protein sequence ID" value="TREG1_20240.2"/>
    <property type="gene ID" value="TREG1_20240"/>
</dbReference>
<evidence type="ECO:0000313" key="7">
    <source>
        <dbReference type="Proteomes" id="UP000050795"/>
    </source>
</evidence>
<organism evidence="7 8">
    <name type="scientific">Trichobilharzia regenti</name>
    <name type="common">Nasal bird schistosome</name>
    <dbReference type="NCBI Taxonomy" id="157069"/>
    <lineage>
        <taxon>Eukaryota</taxon>
        <taxon>Metazoa</taxon>
        <taxon>Spiralia</taxon>
        <taxon>Lophotrochozoa</taxon>
        <taxon>Platyhelminthes</taxon>
        <taxon>Trematoda</taxon>
        <taxon>Digenea</taxon>
        <taxon>Strigeidida</taxon>
        <taxon>Schistosomatoidea</taxon>
        <taxon>Schistosomatidae</taxon>
        <taxon>Trichobilharzia</taxon>
    </lineage>
</organism>
<comment type="subcellular location">
    <subcellularLocation>
        <location evidence="1">Membrane</location>
        <topology evidence="1">Multi-pass membrane protein</topology>
    </subcellularLocation>
</comment>
<name>A0AA85JBB7_TRIRE</name>
<evidence type="ECO:0000256" key="1">
    <source>
        <dbReference type="ARBA" id="ARBA00004141"/>
    </source>
</evidence>
<evidence type="ECO:0000256" key="6">
    <source>
        <dbReference type="SAM" id="Phobius"/>
    </source>
</evidence>
<keyword evidence="7" id="KW-1185">Reference proteome</keyword>
<dbReference type="Proteomes" id="UP000050795">
    <property type="component" value="Unassembled WGS sequence"/>
</dbReference>
<dbReference type="GO" id="GO:0016020">
    <property type="term" value="C:membrane"/>
    <property type="evidence" value="ECO:0007669"/>
    <property type="project" value="UniProtKB-SubCell"/>
</dbReference>
<protein>
    <submittedName>
        <fullName evidence="8">Uncharacterized protein</fullName>
    </submittedName>
</protein>
<dbReference type="AlphaFoldDB" id="A0AA85JBB7"/>
<feature type="transmembrane region" description="Helical" evidence="6">
    <location>
        <begin position="171"/>
        <end position="190"/>
    </location>
</feature>